<sequence>MLPSLSSTISWLRNNILYMIIIGLLGWMIKNQSEQIDNLETKIETIQQFQASSVENAKPVQEAMLKAPKATRQMEKIAEKKPQLLEKHMNTGFRQLTDKIQETTK</sequence>
<protein>
    <recommendedName>
        <fullName evidence="3">PseT.3</fullName>
    </recommendedName>
</protein>
<gene>
    <name evidence="2" type="ORF">NPHMPGLK_00180</name>
</gene>
<organism evidence="2">
    <name type="scientific">Aeromonas phage vB_AehM_DM2</name>
    <dbReference type="NCBI Taxonomy" id="2973716"/>
    <lineage>
        <taxon>Viruses</taxon>
        <taxon>Duplodnaviria</taxon>
        <taxon>Heunggongvirae</taxon>
        <taxon>Uroviricota</taxon>
        <taxon>Caudoviricetes</taxon>
        <taxon>Pantevenvirales</taxon>
        <taxon>Straboviridae</taxon>
        <taxon>Biquartavirus</taxon>
    </lineage>
</organism>
<evidence type="ECO:0000313" key="2">
    <source>
        <dbReference type="EMBL" id="UYD60515.1"/>
    </source>
</evidence>
<name>A0AA94YSD7_9CAUD</name>
<accession>A0AA94YSD7</accession>
<keyword evidence="1" id="KW-0472">Membrane</keyword>
<feature type="transmembrane region" description="Helical" evidence="1">
    <location>
        <begin position="12"/>
        <end position="29"/>
    </location>
</feature>
<keyword evidence="1" id="KW-1133">Transmembrane helix</keyword>
<reference evidence="2" key="1">
    <citation type="submission" date="2022-09" db="EMBL/GenBank/DDBJ databases">
        <title>On Diversity and Genetic Richness: Insights on Aeromonad Phage Diversity through Physicochemical and Molecular Analysis.</title>
        <authorList>
            <person name="Papa D.M."/>
            <person name="Rousseau G."/>
            <person name="Tremblay D."/>
            <person name="Labrie S."/>
            <person name="Gutierrez T.A."/>
            <person name="Ramos J.D."/>
            <person name="Moineau S."/>
        </authorList>
    </citation>
    <scope>NUCLEOTIDE SEQUENCE</scope>
</reference>
<keyword evidence="1" id="KW-0812">Transmembrane</keyword>
<proteinExistence type="predicted"/>
<evidence type="ECO:0008006" key="3">
    <source>
        <dbReference type="Google" id="ProtNLM"/>
    </source>
</evidence>
<dbReference type="EMBL" id="OP380605">
    <property type="protein sequence ID" value="UYD60515.1"/>
    <property type="molecule type" value="Genomic_DNA"/>
</dbReference>
<evidence type="ECO:0000256" key="1">
    <source>
        <dbReference type="SAM" id="Phobius"/>
    </source>
</evidence>